<evidence type="ECO:0000256" key="9">
    <source>
        <dbReference type="ARBA" id="ARBA00023157"/>
    </source>
</evidence>
<dbReference type="SUPFAM" id="SSF53822">
    <property type="entry name" value="Periplasmic binding protein-like I"/>
    <property type="match status" value="1"/>
</dbReference>
<dbReference type="PANTHER" id="PTHR11920:SF349">
    <property type="entry name" value="RETINAL GUANYLYL CYCLASE 2"/>
    <property type="match status" value="1"/>
</dbReference>
<evidence type="ECO:0000256" key="8">
    <source>
        <dbReference type="ARBA" id="ARBA00023136"/>
    </source>
</evidence>
<dbReference type="InterPro" id="IPR011009">
    <property type="entry name" value="Kinase-like_dom_sf"/>
</dbReference>
<dbReference type="SUPFAM" id="SSF55073">
    <property type="entry name" value="Nucleotide cyclase"/>
    <property type="match status" value="1"/>
</dbReference>
<dbReference type="Pfam" id="PF00211">
    <property type="entry name" value="Guanylate_cyc"/>
    <property type="match status" value="1"/>
</dbReference>
<dbReference type="InterPro" id="IPR029787">
    <property type="entry name" value="Nucleotide_cyclase"/>
</dbReference>
<keyword evidence="15" id="KW-0175">Coiled coil</keyword>
<dbReference type="Gene3D" id="3.30.70.1230">
    <property type="entry name" value="Nucleotide cyclase"/>
    <property type="match status" value="1"/>
</dbReference>
<dbReference type="GO" id="GO:0005886">
    <property type="term" value="C:plasma membrane"/>
    <property type="evidence" value="ECO:0007669"/>
    <property type="project" value="TreeGrafter"/>
</dbReference>
<keyword evidence="20" id="KW-1185">Reference proteome</keyword>
<evidence type="ECO:0000256" key="2">
    <source>
        <dbReference type="ARBA" id="ARBA00004451"/>
    </source>
</evidence>
<dbReference type="GO" id="GO:0004016">
    <property type="term" value="F:adenylate cyclase activity"/>
    <property type="evidence" value="ECO:0007669"/>
    <property type="project" value="TreeGrafter"/>
</dbReference>
<proteinExistence type="inferred from homology"/>
<dbReference type="GO" id="GO:0007168">
    <property type="term" value="P:receptor guanylyl cyclase signaling pathway"/>
    <property type="evidence" value="ECO:0007669"/>
    <property type="project" value="TreeGrafter"/>
</dbReference>
<feature type="coiled-coil region" evidence="15">
    <location>
        <begin position="794"/>
        <end position="825"/>
    </location>
</feature>
<dbReference type="Pfam" id="PF07701">
    <property type="entry name" value="HNOBA"/>
    <property type="match status" value="1"/>
</dbReference>
<keyword evidence="11" id="KW-0966">Cell projection</keyword>
<keyword evidence="12 14" id="KW-0141">cGMP biosynthesis</keyword>
<dbReference type="GeneTree" id="ENSGT00940000165991"/>
<evidence type="ECO:0000256" key="5">
    <source>
        <dbReference type="ARBA" id="ARBA00022729"/>
    </source>
</evidence>
<dbReference type="Gene3D" id="6.10.250.780">
    <property type="match status" value="1"/>
</dbReference>
<reference evidence="19" key="2">
    <citation type="submission" date="2025-09" db="UniProtKB">
        <authorList>
            <consortium name="Ensembl"/>
        </authorList>
    </citation>
    <scope>IDENTIFICATION</scope>
</reference>
<dbReference type="SMART" id="SM00044">
    <property type="entry name" value="CYCc"/>
    <property type="match status" value="1"/>
</dbReference>
<dbReference type="InterPro" id="IPR018297">
    <property type="entry name" value="A/G_cyclase_CS"/>
</dbReference>
<evidence type="ECO:0000256" key="10">
    <source>
        <dbReference type="ARBA" id="ARBA00023239"/>
    </source>
</evidence>
<keyword evidence="8" id="KW-0472">Membrane</keyword>
<accession>A0A8D0CP42</accession>
<keyword evidence="6" id="KW-0547">Nucleotide-binding</keyword>
<feature type="domain" description="Guanylate cyclase" evidence="18">
    <location>
        <begin position="857"/>
        <end position="987"/>
    </location>
</feature>
<dbReference type="CDD" id="cd06371">
    <property type="entry name" value="PBP1_sensory_GC_DEF-like"/>
    <property type="match status" value="1"/>
</dbReference>
<evidence type="ECO:0000256" key="6">
    <source>
        <dbReference type="ARBA" id="ARBA00022741"/>
    </source>
</evidence>
<sequence>PSDHLPPGLCELWRFLLLLLASLFLLPRPAQAAWFQVGVVGPWGCDPLFAKALPSVAAQLAINRINKDRSLSYAATFDYTVLQEPCETSRALEKFIGFHTKASGYIGPSNPSYCDAASMLSKGWNKALFSWGCVGYELDDIRSHPTFARSMPRPTWVLLSVINYFRWAHVGIISSSEDIWVETATKVADSLRSHGLPVRLVSIMENTPHGIRRTLTKLRKMAEIRVVILCMHSVLIGGGAQKQLLETAYDMQLTDGSLVFVPYDALLYSLPYRNVTYPALTRNSKLLRAYDAVLTVTINSPQVSFYEAYSDAMERGEVARTLKPQQVSPLFGTIYSSVLFMAHAVHRVRQAGEWMSGGNLARHTHNLDFQGFSHPIKTNGSGAALLEYLILDTDGLSWELKPTYRIDMEGGMVHFLGREIHFPRGYGPRKDASCWFTPGVICSGGVDLFSTISIFLEAMAASVFGVAAIYCIRRRINQIRQVKGPNRILLTLADVTFINPSLSNKKLSMDDSRVNGIRSVSDTSQVSSQSPATYENSNVVIFEGDWAWLKRLPNGTFSRINPKTSQVFELMKDMRHENVNPFLGFFHDCGVFAIVTEFCSRGSLEDLVLNDDVKLDWMFKSSLLLDLIKGMKYLHHRGVCHTRLKSRNCVVDGRFVLKVTDYGYNTVLEAQRFPYMESPAEELLWTAPENLRNGQPELHGTLSGDVYSFAIIMQEVVVRGPPFCMMDLSATDIIEKIRKPPPLFRPVVSPDYAPLECIQLMKQCWNEQPEKRPNFDEIFDRFKNINKGKKTNIIDSMLRMLEQYSSNLEELIRERTEELEIEKQKTEKLLTQMLPPSVAEALKVGGTVEPEHFDSVTLYFSDIVGFTTISAHSEPIEVVDLLNDLYTVFDAIIGNHDVYKVETIGDAYMVASGLPVANDNRHAAEIANMALDILSAVGTFKMRHMPDVPVRIRIGLHTGPCVAGVVGLTMPRYCLFGDTVTTASRMESSGLPYRIHVHQSTVKVLRDLNVGYKLELRGRTEVKGKVVEETYWLVGREGFSKPLPVPPEVKCG</sequence>
<evidence type="ECO:0000256" key="12">
    <source>
        <dbReference type="ARBA" id="ARBA00023293"/>
    </source>
</evidence>
<name>A0A8D0CP42_SANLU</name>
<evidence type="ECO:0000256" key="13">
    <source>
        <dbReference type="RuleBase" id="RU000405"/>
    </source>
</evidence>
<dbReference type="InterPro" id="IPR000719">
    <property type="entry name" value="Prot_kinase_dom"/>
</dbReference>
<comment type="similarity">
    <text evidence="13">Belongs to the adenylyl cyclase class-4/guanylyl cyclase family.</text>
</comment>
<comment type="catalytic activity">
    <reaction evidence="1 14">
        <text>GTP = 3',5'-cyclic GMP + diphosphate</text>
        <dbReference type="Rhea" id="RHEA:13665"/>
        <dbReference type="ChEBI" id="CHEBI:33019"/>
        <dbReference type="ChEBI" id="CHEBI:37565"/>
        <dbReference type="ChEBI" id="CHEBI:57746"/>
        <dbReference type="EC" id="4.6.1.2"/>
    </reaction>
</comment>
<keyword evidence="7" id="KW-1133">Transmembrane helix</keyword>
<dbReference type="GO" id="GO:0001653">
    <property type="term" value="F:peptide receptor activity"/>
    <property type="evidence" value="ECO:0007669"/>
    <property type="project" value="TreeGrafter"/>
</dbReference>
<dbReference type="GO" id="GO:0005524">
    <property type="term" value="F:ATP binding"/>
    <property type="evidence" value="ECO:0007669"/>
    <property type="project" value="InterPro"/>
</dbReference>
<dbReference type="CDD" id="cd14043">
    <property type="entry name" value="PK_GC-2D"/>
    <property type="match status" value="1"/>
</dbReference>
<evidence type="ECO:0000256" key="15">
    <source>
        <dbReference type="SAM" id="Coils"/>
    </source>
</evidence>
<dbReference type="SUPFAM" id="SSF56112">
    <property type="entry name" value="Protein kinase-like (PK-like)"/>
    <property type="match status" value="1"/>
</dbReference>
<dbReference type="Ensembl" id="ENSSLUT00000001294.1">
    <property type="protein sequence ID" value="ENSSLUP00000001221.1"/>
    <property type="gene ID" value="ENSSLUG00000000629.1"/>
</dbReference>
<feature type="signal peptide" evidence="16">
    <location>
        <begin position="1"/>
        <end position="32"/>
    </location>
</feature>
<dbReference type="GO" id="GO:0035556">
    <property type="term" value="P:intracellular signal transduction"/>
    <property type="evidence" value="ECO:0007669"/>
    <property type="project" value="InterPro"/>
</dbReference>
<evidence type="ECO:0000256" key="4">
    <source>
        <dbReference type="ARBA" id="ARBA00022692"/>
    </source>
</evidence>
<dbReference type="PROSITE" id="PS00452">
    <property type="entry name" value="GUANYLATE_CYCLASE_1"/>
    <property type="match status" value="1"/>
</dbReference>
<evidence type="ECO:0000259" key="17">
    <source>
        <dbReference type="PROSITE" id="PS50011"/>
    </source>
</evidence>
<protein>
    <recommendedName>
        <fullName evidence="3 14">Guanylate cyclase</fullName>
        <ecNumber evidence="3 14">4.6.1.2</ecNumber>
    </recommendedName>
</protein>
<keyword evidence="4" id="KW-0812">Transmembrane</keyword>
<dbReference type="Proteomes" id="UP000694568">
    <property type="component" value="Unplaced"/>
</dbReference>
<dbReference type="EC" id="4.6.1.2" evidence="3 14"/>
<reference evidence="19" key="1">
    <citation type="submission" date="2025-08" db="UniProtKB">
        <authorList>
            <consortium name="Ensembl"/>
        </authorList>
    </citation>
    <scope>IDENTIFICATION</scope>
</reference>
<dbReference type="GO" id="GO:0004383">
    <property type="term" value="F:guanylate cyclase activity"/>
    <property type="evidence" value="ECO:0007669"/>
    <property type="project" value="UniProtKB-EC"/>
</dbReference>
<dbReference type="FunFam" id="1.10.510.10:FF:000404">
    <property type="entry name" value="Guanylate cyclase"/>
    <property type="match status" value="1"/>
</dbReference>
<dbReference type="PROSITE" id="PS50011">
    <property type="entry name" value="PROTEIN_KINASE_DOM"/>
    <property type="match status" value="1"/>
</dbReference>
<keyword evidence="10 13" id="KW-0456">Lyase</keyword>
<dbReference type="Pfam" id="PF07714">
    <property type="entry name" value="PK_Tyr_Ser-Thr"/>
    <property type="match status" value="1"/>
</dbReference>
<dbReference type="CDD" id="cd07302">
    <property type="entry name" value="CHD"/>
    <property type="match status" value="1"/>
</dbReference>
<evidence type="ECO:0000256" key="3">
    <source>
        <dbReference type="ARBA" id="ARBA00012202"/>
    </source>
</evidence>
<dbReference type="Gene3D" id="1.10.510.10">
    <property type="entry name" value="Transferase(Phosphotransferase) domain 1"/>
    <property type="match status" value="1"/>
</dbReference>
<evidence type="ECO:0000256" key="7">
    <source>
        <dbReference type="ARBA" id="ARBA00022989"/>
    </source>
</evidence>
<dbReference type="PANTHER" id="PTHR11920">
    <property type="entry name" value="GUANYLYL CYCLASE"/>
    <property type="match status" value="1"/>
</dbReference>
<evidence type="ECO:0000313" key="19">
    <source>
        <dbReference type="Ensembl" id="ENSSLUP00000001221.1"/>
    </source>
</evidence>
<comment type="subcellular location">
    <subcellularLocation>
        <location evidence="2">Photoreceptor outer segment membrane</location>
        <topology evidence="2">Single-pass type I membrane protein</topology>
    </subcellularLocation>
</comment>
<dbReference type="GO" id="GO:0004672">
    <property type="term" value="F:protein kinase activity"/>
    <property type="evidence" value="ECO:0007669"/>
    <property type="project" value="InterPro"/>
</dbReference>
<feature type="chain" id="PRO_5034206550" description="Guanylate cyclase" evidence="16">
    <location>
        <begin position="33"/>
        <end position="1052"/>
    </location>
</feature>
<evidence type="ECO:0000313" key="20">
    <source>
        <dbReference type="Proteomes" id="UP000694568"/>
    </source>
</evidence>
<evidence type="ECO:0000256" key="16">
    <source>
        <dbReference type="SAM" id="SignalP"/>
    </source>
</evidence>
<dbReference type="AlphaFoldDB" id="A0A8D0CP42"/>
<dbReference type="InterPro" id="IPR001245">
    <property type="entry name" value="Ser-Thr/Tyr_kinase_cat_dom"/>
</dbReference>
<keyword evidence="5 16" id="KW-0732">Signal</keyword>
<dbReference type="InterPro" id="IPR001054">
    <property type="entry name" value="A/G_cyclase"/>
</dbReference>
<dbReference type="PROSITE" id="PS50125">
    <property type="entry name" value="GUANYLATE_CYCLASE_2"/>
    <property type="match status" value="1"/>
</dbReference>
<evidence type="ECO:0000256" key="14">
    <source>
        <dbReference type="RuleBase" id="RU003431"/>
    </source>
</evidence>
<dbReference type="Gene3D" id="3.40.50.2300">
    <property type="match status" value="2"/>
</dbReference>
<dbReference type="InterPro" id="IPR001828">
    <property type="entry name" value="ANF_lig-bd_rcpt"/>
</dbReference>
<dbReference type="InterPro" id="IPR050401">
    <property type="entry name" value="Cyclic_nucleotide_synthase"/>
</dbReference>
<evidence type="ECO:0000256" key="11">
    <source>
        <dbReference type="ARBA" id="ARBA00023273"/>
    </source>
</evidence>
<evidence type="ECO:0000259" key="18">
    <source>
        <dbReference type="PROSITE" id="PS50125"/>
    </source>
</evidence>
<dbReference type="FunFam" id="3.30.70.1230:FF:000013">
    <property type="entry name" value="Guanylate cyclase"/>
    <property type="match status" value="1"/>
</dbReference>
<dbReference type="FunFam" id="3.40.50.2300:FF:000114">
    <property type="entry name" value="Guanylate cyclase"/>
    <property type="match status" value="1"/>
</dbReference>
<feature type="domain" description="Protein kinase" evidence="17">
    <location>
        <begin position="509"/>
        <end position="785"/>
    </location>
</feature>
<dbReference type="InterPro" id="IPR028082">
    <property type="entry name" value="Peripla_BP_I"/>
</dbReference>
<dbReference type="InterPro" id="IPR011645">
    <property type="entry name" value="HNOB_dom_associated"/>
</dbReference>
<evidence type="ECO:0000256" key="1">
    <source>
        <dbReference type="ARBA" id="ARBA00001436"/>
    </source>
</evidence>
<dbReference type="Pfam" id="PF01094">
    <property type="entry name" value="ANF_receptor"/>
    <property type="match status" value="1"/>
</dbReference>
<keyword evidence="9" id="KW-1015">Disulfide bond</keyword>
<gene>
    <name evidence="19" type="primary">gc2</name>
</gene>
<organism evidence="19 20">
    <name type="scientific">Sander lucioperca</name>
    <name type="common">Pike-perch</name>
    <name type="synonym">Perca lucioperca</name>
    <dbReference type="NCBI Taxonomy" id="283035"/>
    <lineage>
        <taxon>Eukaryota</taxon>
        <taxon>Metazoa</taxon>
        <taxon>Chordata</taxon>
        <taxon>Craniata</taxon>
        <taxon>Vertebrata</taxon>
        <taxon>Euteleostomi</taxon>
        <taxon>Actinopterygii</taxon>
        <taxon>Neopterygii</taxon>
        <taxon>Teleostei</taxon>
        <taxon>Neoteleostei</taxon>
        <taxon>Acanthomorphata</taxon>
        <taxon>Eupercaria</taxon>
        <taxon>Perciformes</taxon>
        <taxon>Percoidei</taxon>
        <taxon>Percidae</taxon>
        <taxon>Luciopercinae</taxon>
        <taxon>Sander</taxon>
    </lineage>
</organism>